<evidence type="ECO:0000313" key="7">
    <source>
        <dbReference type="RefSeq" id="XP_070429349.1"/>
    </source>
</evidence>
<dbReference type="Proteomes" id="UP001652662">
    <property type="component" value="Chromosome 14"/>
</dbReference>
<feature type="repeat" description="Pumilio" evidence="2">
    <location>
        <begin position="564"/>
        <end position="599"/>
    </location>
</feature>
<dbReference type="RefSeq" id="XP_070429348.1">
    <property type="nucleotide sequence ID" value="XM_070573247.1"/>
</dbReference>
<dbReference type="PANTHER" id="PTHR12537">
    <property type="entry name" value="RNA BINDING PROTEIN PUMILIO-RELATED"/>
    <property type="match status" value="1"/>
</dbReference>
<evidence type="ECO:0000256" key="2">
    <source>
        <dbReference type="PROSITE-ProRule" id="PRU00317"/>
    </source>
</evidence>
<feature type="repeat" description="Pumilio" evidence="2">
    <location>
        <begin position="456"/>
        <end position="491"/>
    </location>
</feature>
<protein>
    <submittedName>
        <fullName evidence="6 7">Pumilio homolog 2 isoform X11</fullName>
    </submittedName>
</protein>
<feature type="compositionally biased region" description="Polar residues" evidence="3">
    <location>
        <begin position="167"/>
        <end position="181"/>
    </location>
</feature>
<dbReference type="SUPFAM" id="SSF48371">
    <property type="entry name" value="ARM repeat"/>
    <property type="match status" value="1"/>
</dbReference>
<dbReference type="InterPro" id="IPR011989">
    <property type="entry name" value="ARM-like"/>
</dbReference>
<feature type="repeat" description="Pumilio" evidence="2">
    <location>
        <begin position="492"/>
        <end position="527"/>
    </location>
</feature>
<reference evidence="6 7" key="1">
    <citation type="submission" date="2025-05" db="UniProtKB">
        <authorList>
            <consortium name="RefSeq"/>
        </authorList>
    </citation>
    <scope>IDENTIFICATION</scope>
    <source>
        <tissue evidence="6 7">Blood</tissue>
    </source>
</reference>
<dbReference type="GeneID" id="103562209"/>
<feature type="repeat" description="Pumilio" evidence="2">
    <location>
        <begin position="420"/>
        <end position="455"/>
    </location>
</feature>
<feature type="region of interest" description="Disordered" evidence="3">
    <location>
        <begin position="143"/>
        <end position="182"/>
    </location>
</feature>
<evidence type="ECO:0000313" key="8">
    <source>
        <dbReference type="RefSeq" id="XP_070429350.1"/>
    </source>
</evidence>
<feature type="repeat" description="Pumilio" evidence="2">
    <location>
        <begin position="600"/>
        <end position="635"/>
    </location>
</feature>
<dbReference type="RefSeq" id="XP_070429350.1">
    <property type="nucleotide sequence ID" value="XM_070573249.1"/>
</dbReference>
<dbReference type="PANTHER" id="PTHR12537:SF52">
    <property type="entry name" value="PUMILIO HOMOLOG 2"/>
    <property type="match status" value="1"/>
</dbReference>
<sequence length="758" mass="81532">MEQVGLDSLQFDYPGNQVPMDSSGATVGLFDYNSQQQLFQRTNALTVQQLTAAQQQQYALAAAQQPHIAGVFSAGLAPAAFVPNPYIISAAPPGTDPYTAAGLAAAATLAGPAVVPPQYYGVPWGVYPANLFQQQAAAAANNTANQQAASQAQPGQQQVLRAGTGQRPLTPNQGQQGQQAESLAAANPTLAFGQSLATGMPGYQVLAPTAYYDQTGALVVGPGARTGLGAPVRLMAPTPVLISSAAAQAAAAAAAGGTANSLTGSTNGLFRPIGTQPPQQQQQQQQPSTNLQSNSFYGNTSLTNSSQSSSLFSHGPGQPGGTSLGFGSSSSLGAAIGSALSGFGSSGGLTNGSGRYISAAPGAEAKYRSASSTSSLFSSSSQLFPPSRLRYNRSDIMPSGRSRLLEDFRNNRFPNLQLRDLIGHIVEFSQDQHGSRFIQQKLERATPAERQMVFNEILQAAYQLMTDVFGNYVIQKFFEFGSLDQKLALATRIRGHVLPLALQMYGCRVIQKALESISSDQQSEMVKELDGHVLKCVKDQNGNHVVQKCIECVQPQSLQFIIDAFKGQVFVLSTHPYGCRVIQRILEHCTAEQTLPILEELHQHTEQLVQDQYGNYVIQHVLEHGRPEDKSKIVSEIRGKVLALSQHKFASNVVEKCVTHASRAERALLIDEVCCQNDGPHSALYTMMKDQYANYVVQKMIDMAEPAQRKIIMHKIRPHITTLRKYTYGKHILAKLEKYYLKNSPDLGPIGGPPNGML</sequence>
<dbReference type="RefSeq" id="XP_070429349.1">
    <property type="nucleotide sequence ID" value="XM_070573248.1"/>
</dbReference>
<dbReference type="Gene3D" id="1.25.10.10">
    <property type="entry name" value="Leucine-rich Repeat Variant"/>
    <property type="match status" value="1"/>
</dbReference>
<feature type="compositionally biased region" description="Low complexity" evidence="3">
    <location>
        <begin position="143"/>
        <end position="158"/>
    </location>
</feature>
<feature type="compositionally biased region" description="Low complexity" evidence="3">
    <location>
        <begin position="299"/>
        <end position="313"/>
    </location>
</feature>
<feature type="compositionally biased region" description="Low complexity" evidence="3">
    <location>
        <begin position="276"/>
        <end position="287"/>
    </location>
</feature>
<feature type="repeat" description="Pumilio" evidence="2">
    <location>
        <begin position="636"/>
        <end position="671"/>
    </location>
</feature>
<dbReference type="Pfam" id="PF00806">
    <property type="entry name" value="PUF"/>
    <property type="match status" value="8"/>
</dbReference>
<organism evidence="5 8">
    <name type="scientific">Equus przewalskii</name>
    <name type="common">Przewalski's horse</name>
    <name type="synonym">Equus caballus przewalskii</name>
    <dbReference type="NCBI Taxonomy" id="9798"/>
    <lineage>
        <taxon>Eukaryota</taxon>
        <taxon>Metazoa</taxon>
        <taxon>Chordata</taxon>
        <taxon>Craniata</taxon>
        <taxon>Vertebrata</taxon>
        <taxon>Euteleostomi</taxon>
        <taxon>Mammalia</taxon>
        <taxon>Eutheria</taxon>
        <taxon>Laurasiatheria</taxon>
        <taxon>Perissodactyla</taxon>
        <taxon>Equidae</taxon>
        <taxon>Equus</taxon>
    </lineage>
</organism>
<feature type="repeat" description="Pumilio" evidence="2">
    <location>
        <begin position="528"/>
        <end position="563"/>
    </location>
</feature>
<proteinExistence type="predicted"/>
<dbReference type="CDD" id="cd07920">
    <property type="entry name" value="Pumilio"/>
    <property type="match status" value="1"/>
</dbReference>
<gene>
    <name evidence="6 7 8" type="primary">PUM2</name>
</gene>
<dbReference type="InterPro" id="IPR001313">
    <property type="entry name" value="Pumilio_RNA-bd_rpt"/>
</dbReference>
<feature type="repeat" description="Pumilio" evidence="2">
    <location>
        <begin position="672"/>
        <end position="714"/>
    </location>
</feature>
<evidence type="ECO:0000256" key="1">
    <source>
        <dbReference type="ARBA" id="ARBA00022737"/>
    </source>
</evidence>
<evidence type="ECO:0000256" key="3">
    <source>
        <dbReference type="SAM" id="MobiDB-lite"/>
    </source>
</evidence>
<dbReference type="InterPro" id="IPR033133">
    <property type="entry name" value="PUM-HD"/>
</dbReference>
<feature type="compositionally biased region" description="Polar residues" evidence="3">
    <location>
        <begin position="288"/>
        <end position="298"/>
    </location>
</feature>
<dbReference type="PROSITE" id="PS50302">
    <property type="entry name" value="PUM"/>
    <property type="match status" value="8"/>
</dbReference>
<dbReference type="PROSITE" id="PS50303">
    <property type="entry name" value="PUM_HD"/>
    <property type="match status" value="1"/>
</dbReference>
<evidence type="ECO:0000313" key="6">
    <source>
        <dbReference type="RefSeq" id="XP_070429348.1"/>
    </source>
</evidence>
<keyword evidence="1" id="KW-0677">Repeat</keyword>
<keyword evidence="5" id="KW-1185">Reference proteome</keyword>
<dbReference type="InterPro" id="IPR016024">
    <property type="entry name" value="ARM-type_fold"/>
</dbReference>
<dbReference type="SMART" id="SM00025">
    <property type="entry name" value="Pumilio"/>
    <property type="match status" value="8"/>
</dbReference>
<evidence type="ECO:0000313" key="5">
    <source>
        <dbReference type="Proteomes" id="UP001652662"/>
    </source>
</evidence>
<accession>A0ABM4KMC5</accession>
<feature type="region of interest" description="Disordered" evidence="3">
    <location>
        <begin position="263"/>
        <end position="325"/>
    </location>
</feature>
<feature type="domain" description="PUM-HD" evidence="4">
    <location>
        <begin position="400"/>
        <end position="740"/>
    </location>
</feature>
<dbReference type="InterPro" id="IPR033712">
    <property type="entry name" value="Pumilio_RNA-bd"/>
</dbReference>
<name>A0ABM4KMC5_EQUPR</name>
<evidence type="ECO:0000259" key="4">
    <source>
        <dbReference type="PROSITE" id="PS50303"/>
    </source>
</evidence>